<keyword evidence="6 14" id="KW-0808">Transferase</keyword>
<dbReference type="GO" id="GO:0005524">
    <property type="term" value="F:ATP binding"/>
    <property type="evidence" value="ECO:0007669"/>
    <property type="project" value="UniProtKB-KW"/>
</dbReference>
<dbReference type="InterPro" id="IPR036890">
    <property type="entry name" value="HATPase_C_sf"/>
</dbReference>
<evidence type="ECO:0000256" key="10">
    <source>
        <dbReference type="ARBA" id="ARBA00023012"/>
    </source>
</evidence>
<dbReference type="InterPro" id="IPR036097">
    <property type="entry name" value="HisK_dim/P_sf"/>
</dbReference>
<dbReference type="KEGG" id="ptan:CRYO30217_00200"/>
<dbReference type="PANTHER" id="PTHR45453">
    <property type="entry name" value="PHOSPHATE REGULON SENSOR PROTEIN PHOR"/>
    <property type="match status" value="1"/>
</dbReference>
<protein>
    <recommendedName>
        <fullName evidence="3">histidine kinase</fullName>
        <ecNumber evidence="3">2.7.13.3</ecNumber>
    </recommendedName>
</protein>
<evidence type="ECO:0000256" key="7">
    <source>
        <dbReference type="ARBA" id="ARBA00022741"/>
    </source>
</evidence>
<dbReference type="PROSITE" id="PS50109">
    <property type="entry name" value="HIS_KIN"/>
    <property type="match status" value="1"/>
</dbReference>
<evidence type="ECO:0000256" key="4">
    <source>
        <dbReference type="ARBA" id="ARBA00022475"/>
    </source>
</evidence>
<dbReference type="SUPFAM" id="SSF47384">
    <property type="entry name" value="Homodimeric domain of signal transducing histidine kinase"/>
    <property type="match status" value="1"/>
</dbReference>
<evidence type="ECO:0000313" key="14">
    <source>
        <dbReference type="EMBL" id="CAG5076787.1"/>
    </source>
</evidence>
<feature type="transmembrane region" description="Helical" evidence="12">
    <location>
        <begin position="210"/>
        <end position="231"/>
    </location>
</feature>
<evidence type="ECO:0000256" key="8">
    <source>
        <dbReference type="ARBA" id="ARBA00022777"/>
    </source>
</evidence>
<dbReference type="EMBL" id="OU015584">
    <property type="protein sequence ID" value="CAG5076787.1"/>
    <property type="molecule type" value="Genomic_DNA"/>
</dbReference>
<proteinExistence type="predicted"/>
<dbReference type="PANTHER" id="PTHR45453:SF1">
    <property type="entry name" value="PHOSPHATE REGULON SENSOR PROTEIN PHOR"/>
    <property type="match status" value="1"/>
</dbReference>
<keyword evidence="4" id="KW-1003">Cell membrane</keyword>
<dbReference type="InterPro" id="IPR004358">
    <property type="entry name" value="Sig_transdc_His_kin-like_C"/>
</dbReference>
<keyword evidence="12" id="KW-0812">Transmembrane</keyword>
<evidence type="ECO:0000256" key="5">
    <source>
        <dbReference type="ARBA" id="ARBA00022553"/>
    </source>
</evidence>
<dbReference type="GO" id="GO:0016036">
    <property type="term" value="P:cellular response to phosphate starvation"/>
    <property type="evidence" value="ECO:0007669"/>
    <property type="project" value="TreeGrafter"/>
</dbReference>
<dbReference type="GO" id="GO:0004721">
    <property type="term" value="F:phosphoprotein phosphatase activity"/>
    <property type="evidence" value="ECO:0007669"/>
    <property type="project" value="TreeGrafter"/>
</dbReference>
<dbReference type="SMART" id="SM00387">
    <property type="entry name" value="HATPase_c"/>
    <property type="match status" value="1"/>
</dbReference>
<dbReference type="InterPro" id="IPR005467">
    <property type="entry name" value="His_kinase_dom"/>
</dbReference>
<sequence>MFQKSYIIIITIISGIALLGLVFIQFYWINGAIEQGRNELENKVNASMVDIIDEVNRYEAMHVMQEKDPYQLINKINQKVHGTIVYDSVTGAIHYSNASTNIQAKNKMMNDLMQELFSFGNPLPIEERLPQEVLDSIIDRVLLTNGIKAKFKFGVFNDFGEMHYANTTDEDKLLNSKYQVELFPLDMFGARYFLLMSIPDERGIVIRSMWMMLGFSALFLLIIIFAFYYTISTIVKQKKLSIIKNDFINNMTHELKTPISTISLACEALSDQDIGKTETSRERFVNMISDENKRLGTLVESVLQSAVIERGELKLKKSTVSLDEVIESAVQHINIQVQKRGGSLTIINEAKDTNIYADKVHISNVFYNLLDNAIKYTAGAPEISINVTKLVGGVVIKIKDNGIGIAKEHQNKVFEKLYRVPTGDRHDVKGFGLGLSYVKSIVENHDGEISLDSSLGKGSTFIIFLPTIKPNEDE</sequence>
<name>A0A916N9A6_9FLAO</name>
<dbReference type="Pfam" id="PF02518">
    <property type="entry name" value="HATPase_c"/>
    <property type="match status" value="1"/>
</dbReference>
<dbReference type="GO" id="GO:0000155">
    <property type="term" value="F:phosphorelay sensor kinase activity"/>
    <property type="evidence" value="ECO:0007669"/>
    <property type="project" value="InterPro"/>
</dbReference>
<dbReference type="Gene3D" id="1.10.287.130">
    <property type="match status" value="1"/>
</dbReference>
<evidence type="ECO:0000256" key="9">
    <source>
        <dbReference type="ARBA" id="ARBA00022840"/>
    </source>
</evidence>
<feature type="domain" description="Histidine kinase" evidence="13">
    <location>
        <begin position="250"/>
        <end position="469"/>
    </location>
</feature>
<evidence type="ECO:0000256" key="12">
    <source>
        <dbReference type="SAM" id="Phobius"/>
    </source>
</evidence>
<dbReference type="InterPro" id="IPR003661">
    <property type="entry name" value="HisK_dim/P_dom"/>
</dbReference>
<keyword evidence="5" id="KW-0597">Phosphoprotein</keyword>
<keyword evidence="9" id="KW-0067">ATP-binding</keyword>
<keyword evidence="8" id="KW-0418">Kinase</keyword>
<evidence type="ECO:0000259" key="13">
    <source>
        <dbReference type="PROSITE" id="PS50109"/>
    </source>
</evidence>
<feature type="transmembrane region" description="Helical" evidence="12">
    <location>
        <begin position="6"/>
        <end position="29"/>
    </location>
</feature>
<accession>A0A916N9A6</accession>
<dbReference type="RefSeq" id="WP_258540441.1">
    <property type="nucleotide sequence ID" value="NZ_OU015584.1"/>
</dbReference>
<evidence type="ECO:0000256" key="6">
    <source>
        <dbReference type="ARBA" id="ARBA00022679"/>
    </source>
</evidence>
<comment type="catalytic activity">
    <reaction evidence="1">
        <text>ATP + protein L-histidine = ADP + protein N-phospho-L-histidine.</text>
        <dbReference type="EC" id="2.7.13.3"/>
    </reaction>
</comment>
<keyword evidence="10" id="KW-0902">Two-component regulatory system</keyword>
<dbReference type="AlphaFoldDB" id="A0A916N9A6"/>
<keyword evidence="15" id="KW-1185">Reference proteome</keyword>
<dbReference type="SUPFAM" id="SSF55874">
    <property type="entry name" value="ATPase domain of HSP90 chaperone/DNA topoisomerase II/histidine kinase"/>
    <property type="match status" value="1"/>
</dbReference>
<keyword evidence="11 12" id="KW-0472">Membrane</keyword>
<comment type="subcellular location">
    <subcellularLocation>
        <location evidence="2">Cell membrane</location>
    </subcellularLocation>
</comment>
<dbReference type="FunFam" id="3.30.565.10:FF:000023">
    <property type="entry name" value="PAS domain-containing sensor histidine kinase"/>
    <property type="match status" value="1"/>
</dbReference>
<organism evidence="14 15">
    <name type="scientific">Parvicella tangerina</name>
    <dbReference type="NCBI Taxonomy" id="2829795"/>
    <lineage>
        <taxon>Bacteria</taxon>
        <taxon>Pseudomonadati</taxon>
        <taxon>Bacteroidota</taxon>
        <taxon>Flavobacteriia</taxon>
        <taxon>Flavobacteriales</taxon>
        <taxon>Parvicellaceae</taxon>
        <taxon>Parvicella</taxon>
    </lineage>
</organism>
<dbReference type="InterPro" id="IPR050351">
    <property type="entry name" value="BphY/WalK/GraS-like"/>
</dbReference>
<dbReference type="InterPro" id="IPR003594">
    <property type="entry name" value="HATPase_dom"/>
</dbReference>
<dbReference type="GO" id="GO:0005886">
    <property type="term" value="C:plasma membrane"/>
    <property type="evidence" value="ECO:0007669"/>
    <property type="project" value="UniProtKB-SubCell"/>
</dbReference>
<dbReference type="CDD" id="cd00082">
    <property type="entry name" value="HisKA"/>
    <property type="match status" value="1"/>
</dbReference>
<dbReference type="SMART" id="SM00388">
    <property type="entry name" value="HisKA"/>
    <property type="match status" value="1"/>
</dbReference>
<gene>
    <name evidence="14" type="primary">sasA_1</name>
    <name evidence="14" type="ORF">CRYO30217_00200</name>
</gene>
<keyword evidence="7" id="KW-0547">Nucleotide-binding</keyword>
<evidence type="ECO:0000256" key="2">
    <source>
        <dbReference type="ARBA" id="ARBA00004236"/>
    </source>
</evidence>
<evidence type="ECO:0000313" key="15">
    <source>
        <dbReference type="Proteomes" id="UP000683507"/>
    </source>
</evidence>
<dbReference type="Gene3D" id="3.30.565.10">
    <property type="entry name" value="Histidine kinase-like ATPase, C-terminal domain"/>
    <property type="match status" value="1"/>
</dbReference>
<dbReference type="Pfam" id="PF00512">
    <property type="entry name" value="HisKA"/>
    <property type="match status" value="1"/>
</dbReference>
<dbReference type="Proteomes" id="UP000683507">
    <property type="component" value="Chromosome"/>
</dbReference>
<evidence type="ECO:0000256" key="3">
    <source>
        <dbReference type="ARBA" id="ARBA00012438"/>
    </source>
</evidence>
<reference evidence="14" key="1">
    <citation type="submission" date="2021-04" db="EMBL/GenBank/DDBJ databases">
        <authorList>
            <person name="Rodrigo-Torres L."/>
            <person name="Arahal R. D."/>
            <person name="Lucena T."/>
        </authorList>
    </citation>
    <scope>NUCLEOTIDE SEQUENCE</scope>
    <source>
        <strain evidence="14">AS29M-1</strain>
    </source>
</reference>
<keyword evidence="12" id="KW-1133">Transmembrane helix</keyword>
<dbReference type="CDD" id="cd00075">
    <property type="entry name" value="HATPase"/>
    <property type="match status" value="1"/>
</dbReference>
<dbReference type="EC" id="2.7.13.3" evidence="3"/>
<evidence type="ECO:0000256" key="1">
    <source>
        <dbReference type="ARBA" id="ARBA00000085"/>
    </source>
</evidence>
<evidence type="ECO:0000256" key="11">
    <source>
        <dbReference type="ARBA" id="ARBA00023136"/>
    </source>
</evidence>
<dbReference type="PRINTS" id="PR00344">
    <property type="entry name" value="BCTRLSENSOR"/>
</dbReference>